<comment type="caution">
    <text evidence="1">The sequence shown here is derived from an EMBL/GenBank/DDBJ whole genome shotgun (WGS) entry which is preliminary data.</text>
</comment>
<dbReference type="EMBL" id="PPEI02000012">
    <property type="protein sequence ID" value="PWN59229.1"/>
    <property type="molecule type" value="Genomic_DNA"/>
</dbReference>
<evidence type="ECO:0000313" key="2">
    <source>
        <dbReference type="Proteomes" id="UP000236182"/>
    </source>
</evidence>
<dbReference type="RefSeq" id="WP_109624033.1">
    <property type="nucleotide sequence ID" value="NZ_PPEI02000012.1"/>
</dbReference>
<dbReference type="Proteomes" id="UP000236182">
    <property type="component" value="Unassembled WGS sequence"/>
</dbReference>
<protein>
    <submittedName>
        <fullName evidence="1">Uncharacterized protein</fullName>
    </submittedName>
</protein>
<accession>A0A316WDV8</accession>
<keyword evidence="2" id="KW-1185">Reference proteome</keyword>
<reference evidence="1" key="1">
    <citation type="submission" date="2018-04" db="EMBL/GenBank/DDBJ databases">
        <title>Draft Genome Sequences of Chryseobacterium lactis NCTC11390T isolated from milk, Chryseobacterium oncorhynchi 701B-08T from rainbow trout, and Chryseobacterium viscerum 687B-08T from diseased fish.</title>
        <authorList>
            <person name="Jeong J.-J."/>
            <person name="Lee Y.J."/>
            <person name="Pathiraja D."/>
            <person name="Park B."/>
            <person name="Choi I.-G."/>
            <person name="Kim K.D."/>
        </authorList>
    </citation>
    <scope>NUCLEOTIDE SEQUENCE [LARGE SCALE GENOMIC DNA]</scope>
    <source>
        <strain evidence="1">701B-08</strain>
    </source>
</reference>
<proteinExistence type="predicted"/>
<evidence type="ECO:0000313" key="1">
    <source>
        <dbReference type="EMBL" id="PWN59229.1"/>
    </source>
</evidence>
<gene>
    <name evidence="1" type="ORF">C1638_021720</name>
</gene>
<dbReference type="AlphaFoldDB" id="A0A316WDV8"/>
<sequence length="73" mass="8599">MKKLFLTQTNEPHLVIFEVIFFKGKLNLGSTMEAGERFVGEYHPKKNKVFFTDVNDQEWTFIVDESCRIIETI</sequence>
<name>A0A316WDV8_9FLAO</name>
<organism evidence="1 2">
    <name type="scientific">Chryseobacterium oncorhynchi</name>
    <dbReference type="NCBI Taxonomy" id="741074"/>
    <lineage>
        <taxon>Bacteria</taxon>
        <taxon>Pseudomonadati</taxon>
        <taxon>Bacteroidota</taxon>
        <taxon>Flavobacteriia</taxon>
        <taxon>Flavobacteriales</taxon>
        <taxon>Weeksellaceae</taxon>
        <taxon>Chryseobacterium group</taxon>
        <taxon>Chryseobacterium</taxon>
    </lineage>
</organism>